<dbReference type="eggNOG" id="ENOG502QRWS">
    <property type="taxonomic scope" value="Eukaryota"/>
</dbReference>
<reference evidence="2" key="3">
    <citation type="submission" date="2025-09" db="UniProtKB">
        <authorList>
            <consortium name="Ensembl"/>
        </authorList>
    </citation>
    <scope>IDENTIFICATION</scope>
</reference>
<dbReference type="InParanoid" id="H2Z107"/>
<reference evidence="2" key="2">
    <citation type="submission" date="2025-08" db="UniProtKB">
        <authorList>
            <consortium name="Ensembl"/>
        </authorList>
    </citation>
    <scope>IDENTIFICATION</scope>
</reference>
<dbReference type="Proteomes" id="UP000007875">
    <property type="component" value="Unassembled WGS sequence"/>
</dbReference>
<protein>
    <submittedName>
        <fullName evidence="2">Uncharacterized protein</fullName>
    </submittedName>
</protein>
<organism evidence="2 3">
    <name type="scientific">Ciona savignyi</name>
    <name type="common">Pacific transparent sea squirt</name>
    <dbReference type="NCBI Taxonomy" id="51511"/>
    <lineage>
        <taxon>Eukaryota</taxon>
        <taxon>Metazoa</taxon>
        <taxon>Chordata</taxon>
        <taxon>Tunicata</taxon>
        <taxon>Ascidiacea</taxon>
        <taxon>Phlebobranchia</taxon>
        <taxon>Cionidae</taxon>
        <taxon>Ciona</taxon>
    </lineage>
</organism>
<feature type="compositionally biased region" description="Polar residues" evidence="1">
    <location>
        <begin position="62"/>
        <end position="75"/>
    </location>
</feature>
<dbReference type="Ensembl" id="ENSCSAVT00000011401.1">
    <property type="protein sequence ID" value="ENSCSAVP00000011269.1"/>
    <property type="gene ID" value="ENSCSAVG00000006595.1"/>
</dbReference>
<feature type="region of interest" description="Disordered" evidence="1">
    <location>
        <begin position="62"/>
        <end position="85"/>
    </location>
</feature>
<reference evidence="3" key="1">
    <citation type="submission" date="2003-08" db="EMBL/GenBank/DDBJ databases">
        <authorList>
            <person name="Birren B."/>
            <person name="Nusbaum C."/>
            <person name="Abebe A."/>
            <person name="Abouelleil A."/>
            <person name="Adekoya E."/>
            <person name="Ait-zahra M."/>
            <person name="Allen N."/>
            <person name="Allen T."/>
            <person name="An P."/>
            <person name="Anderson M."/>
            <person name="Anderson S."/>
            <person name="Arachchi H."/>
            <person name="Armbruster J."/>
            <person name="Bachantsang P."/>
            <person name="Baldwin J."/>
            <person name="Barry A."/>
            <person name="Bayul T."/>
            <person name="Blitshsteyn B."/>
            <person name="Bloom T."/>
            <person name="Blye J."/>
            <person name="Boguslavskiy L."/>
            <person name="Borowsky M."/>
            <person name="Boukhgalter B."/>
            <person name="Brunache A."/>
            <person name="Butler J."/>
            <person name="Calixte N."/>
            <person name="Calvo S."/>
            <person name="Camarata J."/>
            <person name="Campo K."/>
            <person name="Chang J."/>
            <person name="Cheshatsang Y."/>
            <person name="Citroen M."/>
            <person name="Collymore A."/>
            <person name="Considine T."/>
            <person name="Cook A."/>
            <person name="Cooke P."/>
            <person name="Corum B."/>
            <person name="Cuomo C."/>
            <person name="David R."/>
            <person name="Dawoe T."/>
            <person name="Degray S."/>
            <person name="Dodge S."/>
            <person name="Dooley K."/>
            <person name="Dorje P."/>
            <person name="Dorjee K."/>
            <person name="Dorris L."/>
            <person name="Duffey N."/>
            <person name="Dupes A."/>
            <person name="Elkins T."/>
            <person name="Engels R."/>
            <person name="Erickson J."/>
            <person name="Farina A."/>
            <person name="Faro S."/>
            <person name="Ferreira P."/>
            <person name="Fischer H."/>
            <person name="Fitzgerald M."/>
            <person name="Foley K."/>
            <person name="Gage D."/>
            <person name="Galagan J."/>
            <person name="Gearin G."/>
            <person name="Gnerre S."/>
            <person name="Gnirke A."/>
            <person name="Goyette A."/>
            <person name="Graham J."/>
            <person name="Grandbois E."/>
            <person name="Gyaltsen K."/>
            <person name="Hafez N."/>
            <person name="Hagopian D."/>
            <person name="Hagos B."/>
            <person name="Hall J."/>
            <person name="Hatcher B."/>
            <person name="Heller A."/>
            <person name="Higgins H."/>
            <person name="Honan T."/>
            <person name="Horn A."/>
            <person name="Houde N."/>
            <person name="Hughes L."/>
            <person name="Hulme W."/>
            <person name="Husby E."/>
            <person name="Iliev I."/>
            <person name="Jaffe D."/>
            <person name="Jones C."/>
            <person name="Kamal M."/>
            <person name="Kamat A."/>
            <person name="Kamvysselis M."/>
            <person name="Karlsson E."/>
            <person name="Kells C."/>
            <person name="Kieu A."/>
            <person name="Kisner P."/>
            <person name="Kodira C."/>
            <person name="Kulbokas E."/>
            <person name="Labutti K."/>
            <person name="Lama D."/>
            <person name="Landers T."/>
            <person name="Leger J."/>
            <person name="Levine S."/>
            <person name="Lewis D."/>
            <person name="Lewis T."/>
            <person name="Lindblad-toh K."/>
            <person name="Liu X."/>
            <person name="Lokyitsang T."/>
            <person name="Lokyitsang Y."/>
            <person name="Lucien O."/>
            <person name="Lui A."/>
            <person name="Ma L.J."/>
            <person name="Mabbitt R."/>
            <person name="Macdonald J."/>
            <person name="Maclean C."/>
            <person name="Major J."/>
            <person name="Manning J."/>
            <person name="Marabella R."/>
            <person name="Maru K."/>
            <person name="Matthews C."/>
            <person name="Mauceli E."/>
            <person name="Mccarthy M."/>
            <person name="Mcdonough S."/>
            <person name="Mcghee T."/>
            <person name="Meldrim J."/>
            <person name="Meneus L."/>
            <person name="Mesirov J."/>
            <person name="Mihalev A."/>
            <person name="Mihova T."/>
            <person name="Mikkelsen T."/>
            <person name="Mlenga V."/>
            <person name="Moru K."/>
            <person name="Mozes J."/>
            <person name="Mulrain L."/>
            <person name="Munson G."/>
            <person name="Naylor J."/>
            <person name="Newes C."/>
            <person name="Nguyen C."/>
            <person name="Nguyen N."/>
            <person name="Nguyen T."/>
            <person name="Nicol R."/>
            <person name="Nielsen C."/>
            <person name="Nizzari M."/>
            <person name="Norbu C."/>
            <person name="Norbu N."/>
            <person name="O'donnell P."/>
            <person name="Okoawo O."/>
            <person name="O'leary S."/>
            <person name="Omotosho B."/>
            <person name="O'neill K."/>
            <person name="Osman S."/>
            <person name="Parker S."/>
            <person name="Perrin D."/>
            <person name="Phunkhang P."/>
            <person name="Piqani B."/>
            <person name="Purcell S."/>
            <person name="Rachupka T."/>
            <person name="Ramasamy U."/>
            <person name="Rameau R."/>
            <person name="Ray V."/>
            <person name="Raymond C."/>
            <person name="Retta R."/>
            <person name="Richardson S."/>
            <person name="Rise C."/>
            <person name="Rodriguez J."/>
            <person name="Rogers J."/>
            <person name="Rogov P."/>
            <person name="Rutman M."/>
            <person name="Schupbach R."/>
            <person name="Seaman C."/>
            <person name="Settipalli S."/>
            <person name="Sharpe T."/>
            <person name="Sheridan J."/>
            <person name="Sherpa N."/>
            <person name="Shi J."/>
            <person name="Smirnov S."/>
            <person name="Smith C."/>
            <person name="Sougnez C."/>
            <person name="Spencer B."/>
            <person name="Stalker J."/>
            <person name="Stange-thomann N."/>
            <person name="Stavropoulos S."/>
            <person name="Stetson K."/>
            <person name="Stone C."/>
            <person name="Stone S."/>
            <person name="Stubbs M."/>
            <person name="Talamas J."/>
            <person name="Tchuinga P."/>
            <person name="Tenzing P."/>
            <person name="Tesfaye S."/>
            <person name="Theodore J."/>
            <person name="Thoulutsang Y."/>
            <person name="Topham K."/>
            <person name="Towey S."/>
            <person name="Tsamla T."/>
            <person name="Tsomo N."/>
            <person name="Vallee D."/>
            <person name="Vassiliev H."/>
            <person name="Venkataraman V."/>
            <person name="Vinson J."/>
            <person name="Vo A."/>
            <person name="Wade C."/>
            <person name="Wang S."/>
            <person name="Wangchuk T."/>
            <person name="Wangdi T."/>
            <person name="Whittaker C."/>
            <person name="Wilkinson J."/>
            <person name="Wu Y."/>
            <person name="Wyman D."/>
            <person name="Yadav S."/>
            <person name="Yang S."/>
            <person name="Yang X."/>
            <person name="Yeager S."/>
            <person name="Yee E."/>
            <person name="Young G."/>
            <person name="Zainoun J."/>
            <person name="Zembeck L."/>
            <person name="Zimmer A."/>
            <person name="Zody M."/>
            <person name="Lander E."/>
        </authorList>
    </citation>
    <scope>NUCLEOTIDE SEQUENCE [LARGE SCALE GENOMIC DNA]</scope>
</reference>
<sequence length="604" mass="67985">MSYFQSTLVGKSELVVEWTNQHGCGGNEDTNPHKLNCNFVLQFMCQDDNPAAAPDDSITIRNGQATNTQSYNKPSANRGDTETKATVEARKNQNVRSDRGLHETWEWYDSCYRRERNKGLFVADQELKTNNAGTSSAIFTRQNPNDNRRGYECPEERDYFPYWHPTPWTDIAVLAHNASMCKYYEDNTFNKRAYGECVEQLTGGGRKHWSNVNNAAQCADKGGQWTDYYGFLELAPTLTTEQACLAANTNAKRRAGVVYKWGKAYDQSKIVAHTTINDVCFVAPPPLECKQAGWSRVNHLGNSLEGVPLNYTWKIPHFPSGNKKRCVFRIRYNISTDDYDPFGTTSEQNQRKENNVVIKQSPIQKNPLVDIGANGQPLQLAINTEQTGRTFQDRTHAFFLVKRDAAIPDTATIHNLNVRGKRGNIVQTYPAVEYDFIPKLLTVKEADLIHLQWTGSNSHNNRAPGGDGDTGDAGEGTGGTDRHNFVEMHDPSENFPCTYNTSTLHKNMEVVWNSLGTYGSTPEDIRKNHAIQLASAGYYLCEKATDCAANSVERKATLQNQLNNAYASYTGMVFKVKRGVYYYMCTRNNNFTNRSQKGHLIATK</sequence>
<dbReference type="AlphaFoldDB" id="H2Z107"/>
<accession>H2Z107</accession>
<dbReference type="OMA" id="PYWHPTD"/>
<dbReference type="PANTHER" id="PTHR35170">
    <property type="entry name" value="PROTEIN DD3-3"/>
    <property type="match status" value="1"/>
</dbReference>
<feature type="compositionally biased region" description="Gly residues" evidence="1">
    <location>
        <begin position="465"/>
        <end position="479"/>
    </location>
</feature>
<proteinExistence type="predicted"/>
<evidence type="ECO:0000256" key="1">
    <source>
        <dbReference type="SAM" id="MobiDB-lite"/>
    </source>
</evidence>
<dbReference type="HOGENOM" id="CLU_020767_1_0_1"/>
<evidence type="ECO:0000313" key="2">
    <source>
        <dbReference type="Ensembl" id="ENSCSAVP00000011269.1"/>
    </source>
</evidence>
<feature type="region of interest" description="Disordered" evidence="1">
    <location>
        <begin position="455"/>
        <end position="481"/>
    </location>
</feature>
<name>H2Z107_CIOSA</name>
<dbReference type="STRING" id="51511.ENSCSAVP00000011269"/>
<evidence type="ECO:0000313" key="3">
    <source>
        <dbReference type="Proteomes" id="UP000007875"/>
    </source>
</evidence>
<dbReference type="InterPro" id="IPR053320">
    <property type="entry name" value="Protein_DD3-3_O-glyco"/>
</dbReference>
<dbReference type="PANTHER" id="PTHR35170:SF2">
    <property type="entry name" value="PROTEIN DD3-3"/>
    <property type="match status" value="1"/>
</dbReference>
<keyword evidence="3" id="KW-1185">Reference proteome</keyword>
<dbReference type="GeneTree" id="ENSGT00940000173793"/>